<dbReference type="GO" id="GO:0016779">
    <property type="term" value="F:nucleotidyltransferase activity"/>
    <property type="evidence" value="ECO:0007669"/>
    <property type="project" value="UniProtKB-KW"/>
</dbReference>
<keyword evidence="3" id="KW-0548">Nucleotidyltransferase</keyword>
<dbReference type="SUPFAM" id="SSF54495">
    <property type="entry name" value="UBC-like"/>
    <property type="match status" value="1"/>
</dbReference>
<dbReference type="EMBL" id="LSBI01000006">
    <property type="protein sequence ID" value="OAQ88286.1"/>
    <property type="molecule type" value="Genomic_DNA"/>
</dbReference>
<dbReference type="PANTHER" id="PTHR21328">
    <property type="entry name" value="POLY ADP-RIBOSE POLYMERASE FAMILY, MEMBER PARP"/>
    <property type="match status" value="1"/>
</dbReference>
<feature type="region of interest" description="Disordered" evidence="5">
    <location>
        <begin position="635"/>
        <end position="658"/>
    </location>
</feature>
<keyword evidence="2" id="KW-0808">Transferase</keyword>
<sequence length="873" mass="96586">MSSKKFYSDLALAKAASFGHVSNIRRGELEDGISFLFSVEALELAVNMELVIRDITEYTKSASFMLITSYENPGEADVSKNLQALSNDIPANGTVSEILAFLSDSLLAALTTRLDEMDVSQASDFDDSSVMDQDYHDEWDDPHAATDGFGKPNTHLAEIPDNAKLGSIKAVGGQELKRALSKAKTAKLIVGLLPAEHRQFPRFISLAVRVSALGLPSDVLEAWGLKSTEYLVLLIHFANGYPELAKYEALPEKQLDVQFRFGKCAIPKPSQQAATQAFFGTADGTQRRSTTSNDPKPNEDESTQVSAFLVNHMSAPINRQLNQDLHGLLRLRRRHRMSWSAVQKLLSHSQNDSCAEFQPMDLDEEAIISNRVPEALQVDYALDDEDQVSLPLVAMQFALRQLVRCTELCMACHEAMGEGLGSGSLKPYVCEKPLCLYQYLSLGFGPSIEHEIINNPLVVDVLVSLAYSAVISGRIRDFPLALSVTVPNLNKPPNWSNAELPLTSAISLCEVINRPRDFVSSTPHYVINRIDWVQCRYLFFPFTQAVSTAVSEWMAALKKQELDDSVPQAPEAQLFDMLSRPVLVPWQAIPPERRSQLRRKFGGAEHAEEVSYGDDGRNEWGGDDLELLVGCDSATECPRKGETEPQSPVRTPSRETKVTPYFPGTLDLSSIPKLPEPSWATSSRQALQVLNREVKDIHRIQSKTAFDELGWSVNTEAIDNIFHWIVELHSFDTSLPLGQDMMRMGVSSIVLEIRFGAGFPMSPPFVRVVRPRFLPFSKGGGGHVTVGGAICSELLTNSGWSPALSMEKVLLQVRLGLCELDPAARLDTTMQGRDYNIFEAVEAYKRAAAAHGWRVPAEIQAMTLAWLEAPAHN</sequence>
<dbReference type="PROSITE" id="PS50127">
    <property type="entry name" value="UBC_2"/>
    <property type="match status" value="1"/>
</dbReference>
<proteinExistence type="predicted"/>
<dbReference type="AlphaFoldDB" id="A0A179HD39"/>
<dbReference type="Pfam" id="PF00179">
    <property type="entry name" value="UQ_con"/>
    <property type="match status" value="1"/>
</dbReference>
<dbReference type="STRING" id="33203.A0A179HD39"/>
<feature type="domain" description="UBC core" evidence="6">
    <location>
        <begin position="688"/>
        <end position="864"/>
    </location>
</feature>
<evidence type="ECO:0000313" key="8">
    <source>
        <dbReference type="Proteomes" id="UP000078340"/>
    </source>
</evidence>
<evidence type="ECO:0000256" key="1">
    <source>
        <dbReference type="ARBA" id="ARBA00022676"/>
    </source>
</evidence>
<evidence type="ECO:0000256" key="2">
    <source>
        <dbReference type="ARBA" id="ARBA00022679"/>
    </source>
</evidence>
<accession>A0A179HD39</accession>
<comment type="caution">
    <text evidence="7">The sequence shown here is derived from an EMBL/GenBank/DDBJ whole genome shotgun (WGS) entry which is preliminary data.</text>
</comment>
<protein>
    <submittedName>
        <fullName evidence="7">Ubiquitin-conjugating enzyme E2 Q2</fullName>
    </submittedName>
</protein>
<evidence type="ECO:0000259" key="6">
    <source>
        <dbReference type="PROSITE" id="PS50127"/>
    </source>
</evidence>
<dbReference type="SMART" id="SM00212">
    <property type="entry name" value="UBCc"/>
    <property type="match status" value="1"/>
</dbReference>
<dbReference type="InterPro" id="IPR016135">
    <property type="entry name" value="UBQ-conjugating_enzyme/RWD"/>
</dbReference>
<dbReference type="CDD" id="cd23802">
    <property type="entry name" value="UBCc_UBE2Q"/>
    <property type="match status" value="1"/>
</dbReference>
<dbReference type="GO" id="GO:0016757">
    <property type="term" value="F:glycosyltransferase activity"/>
    <property type="evidence" value="ECO:0007669"/>
    <property type="project" value="UniProtKB-KW"/>
</dbReference>
<dbReference type="Proteomes" id="UP000078340">
    <property type="component" value="Unassembled WGS sequence"/>
</dbReference>
<evidence type="ECO:0000256" key="4">
    <source>
        <dbReference type="ARBA" id="ARBA00023027"/>
    </source>
</evidence>
<dbReference type="InterPro" id="IPR051838">
    <property type="entry name" value="ARTD_PARP"/>
</dbReference>
<evidence type="ECO:0000256" key="5">
    <source>
        <dbReference type="SAM" id="MobiDB-lite"/>
    </source>
</evidence>
<dbReference type="Gene3D" id="3.10.110.10">
    <property type="entry name" value="Ubiquitin Conjugating Enzyme"/>
    <property type="match status" value="1"/>
</dbReference>
<feature type="region of interest" description="Disordered" evidence="5">
    <location>
        <begin position="279"/>
        <end position="302"/>
    </location>
</feature>
<name>A0A179HD39_PURLI</name>
<dbReference type="KEGG" id="plj:28888875"/>
<evidence type="ECO:0000256" key="3">
    <source>
        <dbReference type="ARBA" id="ARBA00022695"/>
    </source>
</evidence>
<dbReference type="OMA" id="LVCHCKT"/>
<dbReference type="InterPro" id="IPR000608">
    <property type="entry name" value="UBC"/>
</dbReference>
<gene>
    <name evidence="7" type="ORF">VFPFJ_06751</name>
</gene>
<dbReference type="GeneID" id="28888875"/>
<keyword evidence="1" id="KW-0328">Glycosyltransferase</keyword>
<evidence type="ECO:0000313" key="7">
    <source>
        <dbReference type="EMBL" id="OAQ88286.1"/>
    </source>
</evidence>
<organism evidence="7 8">
    <name type="scientific">Purpureocillium lilacinum</name>
    <name type="common">Paecilomyces lilacinus</name>
    <dbReference type="NCBI Taxonomy" id="33203"/>
    <lineage>
        <taxon>Eukaryota</taxon>
        <taxon>Fungi</taxon>
        <taxon>Dikarya</taxon>
        <taxon>Ascomycota</taxon>
        <taxon>Pezizomycotina</taxon>
        <taxon>Sordariomycetes</taxon>
        <taxon>Hypocreomycetidae</taxon>
        <taxon>Hypocreales</taxon>
        <taxon>Ophiocordycipitaceae</taxon>
        <taxon>Purpureocillium</taxon>
    </lineage>
</organism>
<keyword evidence="4" id="KW-0520">NAD</keyword>
<reference evidence="7 8" key="1">
    <citation type="submission" date="2016-02" db="EMBL/GenBank/DDBJ databases">
        <title>Biosynthesis of antibiotic leucinostatins and their inhibition on Phytophthora in bio-control Purpureocillium lilacinum.</title>
        <authorList>
            <person name="Wang G."/>
            <person name="Liu Z."/>
            <person name="Lin R."/>
            <person name="Li E."/>
            <person name="Mao Z."/>
            <person name="Ling J."/>
            <person name="Yin W."/>
            <person name="Xie B."/>
        </authorList>
    </citation>
    <scope>NUCLEOTIDE SEQUENCE [LARGE SCALE GENOMIC DNA]</scope>
    <source>
        <strain evidence="7">PLFJ-1</strain>
    </source>
</reference>